<organism evidence="3 4">
    <name type="scientific">Caerostris extrusa</name>
    <name type="common">Bark spider</name>
    <name type="synonym">Caerostris bankana</name>
    <dbReference type="NCBI Taxonomy" id="172846"/>
    <lineage>
        <taxon>Eukaryota</taxon>
        <taxon>Metazoa</taxon>
        <taxon>Ecdysozoa</taxon>
        <taxon>Arthropoda</taxon>
        <taxon>Chelicerata</taxon>
        <taxon>Arachnida</taxon>
        <taxon>Araneae</taxon>
        <taxon>Araneomorphae</taxon>
        <taxon>Entelegynae</taxon>
        <taxon>Araneoidea</taxon>
        <taxon>Araneidae</taxon>
        <taxon>Caerostris</taxon>
    </lineage>
</organism>
<feature type="compositionally biased region" description="Basic and acidic residues" evidence="1">
    <location>
        <begin position="86"/>
        <end position="108"/>
    </location>
</feature>
<dbReference type="AlphaFoldDB" id="A0AAV4P8W5"/>
<feature type="domain" description="Plasma membrane calcium transporting P-type ATPase C-terminal" evidence="2">
    <location>
        <begin position="188"/>
        <end position="233"/>
    </location>
</feature>
<dbReference type="InterPro" id="IPR022141">
    <property type="entry name" value="ATP_Ca_trans_C"/>
</dbReference>
<name>A0AAV4P8W5_CAEEX</name>
<feature type="region of interest" description="Disordered" evidence="1">
    <location>
        <begin position="85"/>
        <end position="115"/>
    </location>
</feature>
<evidence type="ECO:0000256" key="1">
    <source>
        <dbReference type="SAM" id="MobiDB-lite"/>
    </source>
</evidence>
<evidence type="ECO:0000313" key="4">
    <source>
        <dbReference type="Proteomes" id="UP001054945"/>
    </source>
</evidence>
<gene>
    <name evidence="3" type="ORF">CEXT_397091</name>
</gene>
<dbReference type="Proteomes" id="UP001054945">
    <property type="component" value="Unassembled WGS sequence"/>
</dbReference>
<dbReference type="GO" id="GO:0005388">
    <property type="term" value="F:P-type calcium transporter activity"/>
    <property type="evidence" value="ECO:0007669"/>
    <property type="project" value="InterPro"/>
</dbReference>
<reference evidence="3 4" key="1">
    <citation type="submission" date="2021-06" db="EMBL/GenBank/DDBJ databases">
        <title>Caerostris extrusa draft genome.</title>
        <authorList>
            <person name="Kono N."/>
            <person name="Arakawa K."/>
        </authorList>
    </citation>
    <scope>NUCLEOTIDE SEQUENCE [LARGE SCALE GENOMIC DNA]</scope>
</reference>
<accession>A0AAV4P8W5</accession>
<feature type="region of interest" description="Disordered" evidence="1">
    <location>
        <begin position="236"/>
        <end position="293"/>
    </location>
</feature>
<keyword evidence="4" id="KW-1185">Reference proteome</keyword>
<sequence length="293" mass="32687">MDTLASLALATEMPTSQLLLRKPYGRDETPHLQDHDEEHPRTRHLSADHHLYTTLHRTPHLRHRLGHVRAPAFSTYSALHHHLQHVRHDDPLQRDQRPKNPRREEHLRGPSHKPRHFNGPLSLDQWLWCLFLGAGVLVWGQCITTIPTKKIPKTFTWGSGNPEDLDAGGSLVEDTSRGSISQEVKRTGQILWIRGLTRLQTQVIGGELQDRLIPVPYSKAATDEAIRVVSAFRSGMDSRKNSTAESSGALGRSASKRVPLLHPNATASTSADVIKDATTGNDKKNSAHNETPV</sequence>
<comment type="caution">
    <text evidence="3">The sequence shown here is derived from an EMBL/GenBank/DDBJ whole genome shotgun (WGS) entry which is preliminary data.</text>
</comment>
<dbReference type="Pfam" id="PF12424">
    <property type="entry name" value="ATP_Ca_trans_C"/>
    <property type="match status" value="1"/>
</dbReference>
<evidence type="ECO:0000259" key="2">
    <source>
        <dbReference type="Pfam" id="PF12424"/>
    </source>
</evidence>
<protein>
    <submittedName>
        <fullName evidence="3">Calcium-transporting ATPase</fullName>
    </submittedName>
</protein>
<proteinExistence type="predicted"/>
<evidence type="ECO:0000313" key="3">
    <source>
        <dbReference type="EMBL" id="GIX93448.1"/>
    </source>
</evidence>
<dbReference type="EMBL" id="BPLR01004250">
    <property type="protein sequence ID" value="GIX93448.1"/>
    <property type="molecule type" value="Genomic_DNA"/>
</dbReference>